<comment type="similarity">
    <text evidence="1 3">Belongs to the TPP enzyme family.</text>
</comment>
<evidence type="ECO:0000256" key="2">
    <source>
        <dbReference type="ARBA" id="ARBA00023052"/>
    </source>
</evidence>
<protein>
    <submittedName>
        <fullName evidence="9">Benzoylformate decarboxylase</fullName>
    </submittedName>
</protein>
<gene>
    <name evidence="9" type="ORF">DFR37_11562</name>
</gene>
<dbReference type="InterPro" id="IPR029061">
    <property type="entry name" value="THDP-binding"/>
</dbReference>
<dbReference type="InterPro" id="IPR045229">
    <property type="entry name" value="TPP_enz"/>
</dbReference>
<sequence>MSKSPVKPARPATATSSETSRPTVRHAVIQLLRDFNMTTIFGNPGSTELPLFLDFPPDFRYQLGLQEAVVVGMADGYAQATRNAAFINLHSAAGVGNAMGAIFTAYKNGTPLVITAGQQARAILPYDPFLSSANAAELPKPYVKYSIEPARAEDVPQALARAYYMAMQQPCGPVLVSIPADDWARPCSYVEPRMVSTAIAPEPKVLEHMGAALDACQRPAFVVGSGVDRDSAWDSVLQLAERHNARVWTAPMCSRAGFPGDHRLFAGYLPAEREKIVALLGGHDLILVLGAPAFTYHVEGTGPHIPEGASLFQMVDDANIAAWTPNGTSLICSTDLGVQALLNRPAPPARPLPEARRQPARAEPSSPMSVAYLLQTLDEVRARDSIIVEEAPSARPVMHRYMPIYLSETFYTMASGGLGYGMAATIGVALGKPGRRIISLIGDGSSLYTFQALWNAVQLKLPITFIIVKNGRYAALEEFAPTFGFEPGSQLEGCSLPGIDFVALAKGMGCKAVHVDDAAALHDALRTGLQSDGPVLLEIDVA</sequence>
<dbReference type="GO" id="GO:0030976">
    <property type="term" value="F:thiamine pyrophosphate binding"/>
    <property type="evidence" value="ECO:0007669"/>
    <property type="project" value="InterPro"/>
</dbReference>
<evidence type="ECO:0000259" key="6">
    <source>
        <dbReference type="Pfam" id="PF00205"/>
    </source>
</evidence>
<evidence type="ECO:0000256" key="1">
    <source>
        <dbReference type="ARBA" id="ARBA00007812"/>
    </source>
</evidence>
<dbReference type="PROSITE" id="PS00187">
    <property type="entry name" value="TPP_ENZYMES"/>
    <property type="match status" value="1"/>
</dbReference>
<dbReference type="OrthoDB" id="2254214at2"/>
<keyword evidence="2 3" id="KW-0786">Thiamine pyrophosphate</keyword>
<evidence type="ECO:0000259" key="8">
    <source>
        <dbReference type="Pfam" id="PF02776"/>
    </source>
</evidence>
<proteinExistence type="inferred from homology"/>
<dbReference type="Pfam" id="PF02775">
    <property type="entry name" value="TPP_enzyme_C"/>
    <property type="match status" value="1"/>
</dbReference>
<feature type="domain" description="Thiamine pyrophosphate enzyme central" evidence="6">
    <location>
        <begin position="211"/>
        <end position="303"/>
    </location>
</feature>
<keyword evidence="5" id="KW-0812">Transmembrane</keyword>
<feature type="domain" description="Thiamine pyrophosphate enzyme N-terminal TPP-binding" evidence="8">
    <location>
        <begin position="23"/>
        <end position="123"/>
    </location>
</feature>
<evidence type="ECO:0000256" key="5">
    <source>
        <dbReference type="SAM" id="Phobius"/>
    </source>
</evidence>
<evidence type="ECO:0000313" key="9">
    <source>
        <dbReference type="EMBL" id="RBP35788.1"/>
    </source>
</evidence>
<dbReference type="AlphaFoldDB" id="A0A366H4L4"/>
<dbReference type="GO" id="GO:0050660">
    <property type="term" value="F:flavin adenine dinucleotide binding"/>
    <property type="evidence" value="ECO:0007669"/>
    <property type="project" value="TreeGrafter"/>
</dbReference>
<feature type="region of interest" description="Disordered" evidence="4">
    <location>
        <begin position="1"/>
        <end position="21"/>
    </location>
</feature>
<evidence type="ECO:0000259" key="7">
    <source>
        <dbReference type="Pfam" id="PF02775"/>
    </source>
</evidence>
<dbReference type="PANTHER" id="PTHR18968:SF133">
    <property type="entry name" value="BENZOYLFORMATE DECARBOXYLASE"/>
    <property type="match status" value="1"/>
</dbReference>
<dbReference type="EMBL" id="QNRQ01000015">
    <property type="protein sequence ID" value="RBP35788.1"/>
    <property type="molecule type" value="Genomic_DNA"/>
</dbReference>
<dbReference type="Gene3D" id="3.40.50.970">
    <property type="match status" value="2"/>
</dbReference>
<keyword evidence="5" id="KW-0472">Membrane</keyword>
<dbReference type="InterPro" id="IPR012000">
    <property type="entry name" value="Thiamin_PyroP_enz_cen_dom"/>
</dbReference>
<keyword evidence="10" id="KW-1185">Reference proteome</keyword>
<dbReference type="SUPFAM" id="SSF52518">
    <property type="entry name" value="Thiamin diphosphate-binding fold (THDP-binding)"/>
    <property type="match status" value="2"/>
</dbReference>
<comment type="caution">
    <text evidence="9">The sequence shown here is derived from an EMBL/GenBank/DDBJ whole genome shotgun (WGS) entry which is preliminary data.</text>
</comment>
<organism evidence="9 10">
    <name type="scientific">Eoetvoesiella caeni</name>
    <dbReference type="NCBI Taxonomy" id="645616"/>
    <lineage>
        <taxon>Bacteria</taxon>
        <taxon>Pseudomonadati</taxon>
        <taxon>Pseudomonadota</taxon>
        <taxon>Betaproteobacteria</taxon>
        <taxon>Burkholderiales</taxon>
        <taxon>Alcaligenaceae</taxon>
        <taxon>Eoetvoesiella</taxon>
    </lineage>
</organism>
<reference evidence="9 10" key="1">
    <citation type="submission" date="2018-06" db="EMBL/GenBank/DDBJ databases">
        <title>Genomic Encyclopedia of Type Strains, Phase IV (KMG-IV): sequencing the most valuable type-strain genomes for metagenomic binning, comparative biology and taxonomic classification.</title>
        <authorList>
            <person name="Goeker M."/>
        </authorList>
    </citation>
    <scope>NUCLEOTIDE SEQUENCE [LARGE SCALE GENOMIC DNA]</scope>
    <source>
        <strain evidence="9 10">DSM 25520</strain>
    </source>
</reference>
<accession>A0A366H4L4</accession>
<dbReference type="Proteomes" id="UP000253628">
    <property type="component" value="Unassembled WGS sequence"/>
</dbReference>
<dbReference type="GO" id="GO:0019752">
    <property type="term" value="P:carboxylic acid metabolic process"/>
    <property type="evidence" value="ECO:0007669"/>
    <property type="project" value="UniProtKB-ARBA"/>
</dbReference>
<dbReference type="RefSeq" id="WP_113934901.1">
    <property type="nucleotide sequence ID" value="NZ_JACCEU010000011.1"/>
</dbReference>
<dbReference type="InterPro" id="IPR029035">
    <property type="entry name" value="DHS-like_NAD/FAD-binding_dom"/>
</dbReference>
<evidence type="ECO:0000256" key="3">
    <source>
        <dbReference type="RuleBase" id="RU362132"/>
    </source>
</evidence>
<dbReference type="Pfam" id="PF00205">
    <property type="entry name" value="TPP_enzyme_M"/>
    <property type="match status" value="1"/>
</dbReference>
<feature type="domain" description="Thiamine pyrophosphate enzyme TPP-binding" evidence="7">
    <location>
        <begin position="397"/>
        <end position="539"/>
    </location>
</feature>
<dbReference type="InterPro" id="IPR011766">
    <property type="entry name" value="TPP_enzyme_TPP-bd"/>
</dbReference>
<dbReference type="PANTHER" id="PTHR18968">
    <property type="entry name" value="THIAMINE PYROPHOSPHATE ENZYMES"/>
    <property type="match status" value="1"/>
</dbReference>
<dbReference type="CDD" id="cd07035">
    <property type="entry name" value="TPP_PYR_POX_like"/>
    <property type="match status" value="1"/>
</dbReference>
<feature type="transmembrane region" description="Helical" evidence="5">
    <location>
        <begin position="410"/>
        <end position="430"/>
    </location>
</feature>
<dbReference type="GO" id="GO:0003984">
    <property type="term" value="F:acetolactate synthase activity"/>
    <property type="evidence" value="ECO:0007669"/>
    <property type="project" value="TreeGrafter"/>
</dbReference>
<name>A0A366H4L4_9BURK</name>
<dbReference type="SUPFAM" id="SSF52467">
    <property type="entry name" value="DHS-like NAD/FAD-binding domain"/>
    <property type="match status" value="1"/>
</dbReference>
<evidence type="ECO:0000313" key="10">
    <source>
        <dbReference type="Proteomes" id="UP000253628"/>
    </source>
</evidence>
<dbReference type="InterPro" id="IPR000399">
    <property type="entry name" value="TPP-bd_CS"/>
</dbReference>
<dbReference type="Gene3D" id="3.40.50.1220">
    <property type="entry name" value="TPP-binding domain"/>
    <property type="match status" value="1"/>
</dbReference>
<dbReference type="Pfam" id="PF02776">
    <property type="entry name" value="TPP_enzyme_N"/>
    <property type="match status" value="1"/>
</dbReference>
<dbReference type="GO" id="GO:0000287">
    <property type="term" value="F:magnesium ion binding"/>
    <property type="evidence" value="ECO:0007669"/>
    <property type="project" value="InterPro"/>
</dbReference>
<dbReference type="NCBIfam" id="NF005485">
    <property type="entry name" value="PRK07092.1"/>
    <property type="match status" value="1"/>
</dbReference>
<evidence type="ECO:0000256" key="4">
    <source>
        <dbReference type="SAM" id="MobiDB-lite"/>
    </source>
</evidence>
<dbReference type="CDD" id="cd02002">
    <property type="entry name" value="TPP_BFDC"/>
    <property type="match status" value="1"/>
</dbReference>
<keyword evidence="5" id="KW-1133">Transmembrane helix</keyword>
<dbReference type="InterPro" id="IPR012001">
    <property type="entry name" value="Thiamin_PyroP_enz_TPP-bd_dom"/>
</dbReference>